<name>A0A5N5W1Q8_STRMB</name>
<accession>A0A5N5W1Q8</accession>
<gene>
    <name evidence="2" type="ORF">FRZ00_26045</name>
</gene>
<comment type="caution">
    <text evidence="2">The sequence shown here is derived from an EMBL/GenBank/DDBJ whole genome shotgun (WGS) entry which is preliminary data.</text>
</comment>
<feature type="compositionally biased region" description="Basic and acidic residues" evidence="1">
    <location>
        <begin position="681"/>
        <end position="699"/>
    </location>
</feature>
<dbReference type="AlphaFoldDB" id="A0A5N5W1Q8"/>
<reference evidence="2 3" key="1">
    <citation type="journal article" date="2019" name="Microb. Cell Fact.">
        <title>Exploring novel herbicidin analogues by transcriptional regulator overexpression and MS/MS molecular networking.</title>
        <authorList>
            <person name="Shi Y."/>
            <person name="Gu R."/>
            <person name="Li Y."/>
            <person name="Wang X."/>
            <person name="Ren W."/>
            <person name="Li X."/>
            <person name="Wang L."/>
            <person name="Xie Y."/>
            <person name="Hong B."/>
        </authorList>
    </citation>
    <scope>NUCLEOTIDE SEQUENCE [LARGE SCALE GENOMIC DNA]</scope>
    <source>
        <strain evidence="2 3">US-43</strain>
    </source>
</reference>
<feature type="region of interest" description="Disordered" evidence="1">
    <location>
        <begin position="656"/>
        <end position="701"/>
    </location>
</feature>
<feature type="region of interest" description="Disordered" evidence="1">
    <location>
        <begin position="1223"/>
        <end position="1275"/>
    </location>
</feature>
<proteinExistence type="predicted"/>
<dbReference type="RefSeq" id="WP_152265146.1">
    <property type="nucleotide sequence ID" value="NZ_VOKX01000105.1"/>
</dbReference>
<sequence length="1275" mass="136436">MNTAHSTVDSQHKSATRGEGGQPEAAARNTTAIQLAAALQEGESIAAVSFLDGPQPSAGWVLTTAAGYTFRIRPVTYCRPEEGQWEAGHDADGSYWWPSNTEDRPLARVLARIREDSATRTRFAALWAKYGQRTEPAPAFGCTTERVELEPGVFLIRRFGAVGLVAECHWGFEHLTAADGSQGRTGEDWARKGPDNRQYVAEWKVWSPALDGVPNSRLRVISMCADDDTAADADAYCAMSAPYVGKCSVKRSGARYWVAVVDGQDGELGRFVACARCLSLRILDDAHGGDRSAGPDVVGLARDLAKGEPKTCGLHWQQWGDRAAELCGQLLTQALENGERAPWPSTALADALIAQGAADGDDRAKREARAAVRARGGGKKAQDEAAALAVEARADRTALVASVRASQAAFSARLNASSAIKDEKHAEEADTRQTIEEAGRYTSHHTAVAATMEAPTADAAYERGDINASERANDAARKAVTTLADPAGSEVQDSGADQWLDERNARTELPRMGWCTGLADVLAAAYAGDLHADTSGIVRRREGQGRRVRAALVELLASGGYIAVPRTGRRGPVTVTPDGVIAHRWCTAAPDLLHEDPRAAYWARVRVHHTGRTSKQSARDQARRLTPLPNGVEERRRRAAQMRRVEQWAKEMEATRERLAAQQAEREAQAKQEQAAAWARSEQEAEERQAAEDDRRDDGLVMSQHGPQEIVMGAGKRRVTVTRVSPGVWEAVVRGAVYVVSKEGGDDWAWVVTAPDNSRIGVCSVINDVPYAASVRDIVRAHADAMERGEPFPGWPPPVATVAMPEKPGQDRPAVPASCVGQGSEGAEPVGADRADADHVVTAAEPVDLPKVGKAYSTPVPARAVALDLLGSKWVAECYRHGPVSMGLNKFGDAVADVADAYVYGNEQDAADAVCLHLDAHAREDADVMTPEDIDAAQALSFSRDQWRTLGWISDGKVRETASGFTAYDISPDRADVSKRLRKTLVPRLWAAGFVKVFAIAPGVRTFGLTDKGTCALRLWSTAMRINAVTEPEKDTRHAAVKDSRYRWLSAGKTWPGELEKAQAAAQAEHAAHEQAAALRAAEEKVAAERAATPTVDELALLEALNIDGLDTDAAVVLSAAYIGHVVTRHRSGATSVRLDENAGRDGRCVTRTFNVNGVEKPIAPEAAAALSTVPAYLSDATAEIWHALCTSVDERYGVYRLDLGAAIDAGATALALLDQAVPPTGPSEEGIDGPGASWRSPAGTGHGRADACGRTVSARGQGRSGEPLTDRGTS</sequence>
<evidence type="ECO:0000256" key="1">
    <source>
        <dbReference type="SAM" id="MobiDB-lite"/>
    </source>
</evidence>
<feature type="region of interest" description="Disordered" evidence="1">
    <location>
        <begin position="1"/>
        <end position="27"/>
    </location>
</feature>
<feature type="compositionally biased region" description="Basic and acidic residues" evidence="1">
    <location>
        <begin position="656"/>
        <end position="670"/>
    </location>
</feature>
<evidence type="ECO:0000313" key="2">
    <source>
        <dbReference type="EMBL" id="KAB7835915.1"/>
    </source>
</evidence>
<protein>
    <recommendedName>
        <fullName evidence="4">DUF3560 domain-containing protein</fullName>
    </recommendedName>
</protein>
<dbReference type="Proteomes" id="UP000327000">
    <property type="component" value="Unassembled WGS sequence"/>
</dbReference>
<feature type="compositionally biased region" description="Low complexity" evidence="1">
    <location>
        <begin position="671"/>
        <end position="680"/>
    </location>
</feature>
<keyword evidence="3" id="KW-1185">Reference proteome</keyword>
<feature type="region of interest" description="Disordered" evidence="1">
    <location>
        <begin position="610"/>
        <end position="639"/>
    </location>
</feature>
<dbReference type="EMBL" id="VOKX01000105">
    <property type="protein sequence ID" value="KAB7835915.1"/>
    <property type="molecule type" value="Genomic_DNA"/>
</dbReference>
<evidence type="ECO:0008006" key="4">
    <source>
        <dbReference type="Google" id="ProtNLM"/>
    </source>
</evidence>
<dbReference type="OrthoDB" id="4253109at2"/>
<organism evidence="2 3">
    <name type="scientific">Streptomyces mobaraensis</name>
    <name type="common">Streptoverticillium mobaraense</name>
    <dbReference type="NCBI Taxonomy" id="35621"/>
    <lineage>
        <taxon>Bacteria</taxon>
        <taxon>Bacillati</taxon>
        <taxon>Actinomycetota</taxon>
        <taxon>Actinomycetes</taxon>
        <taxon>Kitasatosporales</taxon>
        <taxon>Streptomycetaceae</taxon>
        <taxon>Streptomyces</taxon>
    </lineage>
</organism>
<evidence type="ECO:0000313" key="3">
    <source>
        <dbReference type="Proteomes" id="UP000327000"/>
    </source>
</evidence>
<feature type="region of interest" description="Disordered" evidence="1">
    <location>
        <begin position="806"/>
        <end position="831"/>
    </location>
</feature>